<evidence type="ECO:0000256" key="1">
    <source>
        <dbReference type="SAM" id="MobiDB-lite"/>
    </source>
</evidence>
<feature type="compositionally biased region" description="Pro residues" evidence="1">
    <location>
        <begin position="119"/>
        <end position="131"/>
    </location>
</feature>
<evidence type="ECO:0000313" key="2">
    <source>
        <dbReference type="EMBL" id="CAL1379040.1"/>
    </source>
</evidence>
<dbReference type="Proteomes" id="UP001497516">
    <property type="component" value="Chromosome 3"/>
</dbReference>
<feature type="compositionally biased region" description="Low complexity" evidence="1">
    <location>
        <begin position="132"/>
        <end position="142"/>
    </location>
</feature>
<gene>
    <name evidence="2" type="ORF">LTRI10_LOCUS20584</name>
</gene>
<protein>
    <submittedName>
        <fullName evidence="2">Uncharacterized protein</fullName>
    </submittedName>
</protein>
<dbReference type="EMBL" id="OZ034816">
    <property type="protein sequence ID" value="CAL1379040.1"/>
    <property type="molecule type" value="Genomic_DNA"/>
</dbReference>
<keyword evidence="3" id="KW-1185">Reference proteome</keyword>
<reference evidence="2 3" key="1">
    <citation type="submission" date="2024-04" db="EMBL/GenBank/DDBJ databases">
        <authorList>
            <person name="Fracassetti M."/>
        </authorList>
    </citation>
    <scope>NUCLEOTIDE SEQUENCE [LARGE SCALE GENOMIC DNA]</scope>
</reference>
<proteinExistence type="predicted"/>
<feature type="compositionally biased region" description="Polar residues" evidence="1">
    <location>
        <begin position="159"/>
        <end position="168"/>
    </location>
</feature>
<sequence>MSIRRRSPSKHRRFSNFHLIFFKTIYRPYLPPSSTSPLILSLPHRLQPSTLQTLHESRCLIPSQPPSTAVSPRLADHDPSSRIAIFFQQPPPLSPPPLRCVARPPPEDMLPVMADKSAHPPPKSAHPPPLPRLLMPLLLLRRGSNGEKKKKFGGLQRAQKLNCSQHKV</sequence>
<feature type="region of interest" description="Disordered" evidence="1">
    <location>
        <begin position="86"/>
        <end position="168"/>
    </location>
</feature>
<accession>A0AAV2E0E5</accession>
<organism evidence="2 3">
    <name type="scientific">Linum trigynum</name>
    <dbReference type="NCBI Taxonomy" id="586398"/>
    <lineage>
        <taxon>Eukaryota</taxon>
        <taxon>Viridiplantae</taxon>
        <taxon>Streptophyta</taxon>
        <taxon>Embryophyta</taxon>
        <taxon>Tracheophyta</taxon>
        <taxon>Spermatophyta</taxon>
        <taxon>Magnoliopsida</taxon>
        <taxon>eudicotyledons</taxon>
        <taxon>Gunneridae</taxon>
        <taxon>Pentapetalae</taxon>
        <taxon>rosids</taxon>
        <taxon>fabids</taxon>
        <taxon>Malpighiales</taxon>
        <taxon>Linaceae</taxon>
        <taxon>Linum</taxon>
    </lineage>
</organism>
<dbReference type="AlphaFoldDB" id="A0AAV2E0E5"/>
<name>A0AAV2E0E5_9ROSI</name>
<evidence type="ECO:0000313" key="3">
    <source>
        <dbReference type="Proteomes" id="UP001497516"/>
    </source>
</evidence>
<feature type="compositionally biased region" description="Pro residues" evidence="1">
    <location>
        <begin position="89"/>
        <end position="108"/>
    </location>
</feature>